<reference evidence="1" key="1">
    <citation type="submission" date="2022-07" db="EMBL/GenBank/DDBJ databases">
        <title>Bacterial species isolated from the porcine tonsil microbiota.</title>
        <authorList>
            <person name="Oliveira I.M.F."/>
        </authorList>
    </citation>
    <scope>NUCLEOTIDE SEQUENCE</scope>
    <source>
        <strain evidence="1">8QC2O2</strain>
    </source>
</reference>
<gene>
    <name evidence="1" type="ORF">NQ032_15805</name>
</gene>
<protein>
    <submittedName>
        <fullName evidence="1">Uncharacterized protein</fullName>
    </submittedName>
</protein>
<dbReference type="RefSeq" id="WP_196980752.1">
    <property type="nucleotide sequence ID" value="NZ_JACDQU010000012.1"/>
</dbReference>
<proteinExistence type="predicted"/>
<dbReference type="AlphaFoldDB" id="A0AAW5LI03"/>
<name>A0AAW5LI03_MAMSC</name>
<sequence>MNHEHNDVLDELIGINGMSERERQSFEKDFISSIRINQLNREEQEEAEEAEE</sequence>
<evidence type="ECO:0000313" key="1">
    <source>
        <dbReference type="EMBL" id="MCQ9305070.1"/>
    </source>
</evidence>
<dbReference type="Proteomes" id="UP001204068">
    <property type="component" value="Unassembled WGS sequence"/>
</dbReference>
<dbReference type="EMBL" id="JANILD010000012">
    <property type="protein sequence ID" value="MCQ9305070.1"/>
    <property type="molecule type" value="Genomic_DNA"/>
</dbReference>
<evidence type="ECO:0000313" key="2">
    <source>
        <dbReference type="Proteomes" id="UP001204068"/>
    </source>
</evidence>
<organism evidence="1 2">
    <name type="scientific">Mammaliicoccus sciuri</name>
    <name type="common">Staphylococcus sciuri</name>
    <dbReference type="NCBI Taxonomy" id="1296"/>
    <lineage>
        <taxon>Bacteria</taxon>
        <taxon>Bacillati</taxon>
        <taxon>Bacillota</taxon>
        <taxon>Bacilli</taxon>
        <taxon>Bacillales</taxon>
        <taxon>Staphylococcaceae</taxon>
        <taxon>Mammaliicoccus</taxon>
    </lineage>
</organism>
<accession>A0AAW5LI03</accession>
<comment type="caution">
    <text evidence="1">The sequence shown here is derived from an EMBL/GenBank/DDBJ whole genome shotgun (WGS) entry which is preliminary data.</text>
</comment>